<keyword evidence="1" id="KW-0472">Membrane</keyword>
<gene>
    <name evidence="2" type="ORF">BT63DRAFT_459174</name>
</gene>
<name>A0A6A6U0H3_9PEZI</name>
<keyword evidence="3" id="KW-1185">Reference proteome</keyword>
<organism evidence="2 3">
    <name type="scientific">Microthyrium microscopicum</name>
    <dbReference type="NCBI Taxonomy" id="703497"/>
    <lineage>
        <taxon>Eukaryota</taxon>
        <taxon>Fungi</taxon>
        <taxon>Dikarya</taxon>
        <taxon>Ascomycota</taxon>
        <taxon>Pezizomycotina</taxon>
        <taxon>Dothideomycetes</taxon>
        <taxon>Dothideomycetes incertae sedis</taxon>
        <taxon>Microthyriales</taxon>
        <taxon>Microthyriaceae</taxon>
        <taxon>Microthyrium</taxon>
    </lineage>
</organism>
<keyword evidence="1" id="KW-0812">Transmembrane</keyword>
<dbReference type="AlphaFoldDB" id="A0A6A6U0H3"/>
<sequence>MVIRVNLEVATVLDPDTLGTSLQFKASVLDLFKISMEIALLAHMTLSVSLFCMMLLGCQFPESSSPMVILHRQV</sequence>
<proteinExistence type="predicted"/>
<feature type="transmembrane region" description="Helical" evidence="1">
    <location>
        <begin position="38"/>
        <end position="58"/>
    </location>
</feature>
<dbReference type="Proteomes" id="UP000799302">
    <property type="component" value="Unassembled WGS sequence"/>
</dbReference>
<keyword evidence="1" id="KW-1133">Transmembrane helix</keyword>
<reference evidence="2" key="1">
    <citation type="journal article" date="2020" name="Stud. Mycol.">
        <title>101 Dothideomycetes genomes: a test case for predicting lifestyles and emergence of pathogens.</title>
        <authorList>
            <person name="Haridas S."/>
            <person name="Albert R."/>
            <person name="Binder M."/>
            <person name="Bloem J."/>
            <person name="Labutti K."/>
            <person name="Salamov A."/>
            <person name="Andreopoulos B."/>
            <person name="Baker S."/>
            <person name="Barry K."/>
            <person name="Bills G."/>
            <person name="Bluhm B."/>
            <person name="Cannon C."/>
            <person name="Castanera R."/>
            <person name="Culley D."/>
            <person name="Daum C."/>
            <person name="Ezra D."/>
            <person name="Gonzalez J."/>
            <person name="Henrissat B."/>
            <person name="Kuo A."/>
            <person name="Liang C."/>
            <person name="Lipzen A."/>
            <person name="Lutzoni F."/>
            <person name="Magnuson J."/>
            <person name="Mondo S."/>
            <person name="Nolan M."/>
            <person name="Ohm R."/>
            <person name="Pangilinan J."/>
            <person name="Park H.-J."/>
            <person name="Ramirez L."/>
            <person name="Alfaro M."/>
            <person name="Sun H."/>
            <person name="Tritt A."/>
            <person name="Yoshinaga Y."/>
            <person name="Zwiers L.-H."/>
            <person name="Turgeon B."/>
            <person name="Goodwin S."/>
            <person name="Spatafora J."/>
            <person name="Crous P."/>
            <person name="Grigoriev I."/>
        </authorList>
    </citation>
    <scope>NUCLEOTIDE SEQUENCE</scope>
    <source>
        <strain evidence="2">CBS 115976</strain>
    </source>
</reference>
<accession>A0A6A6U0H3</accession>
<evidence type="ECO:0000313" key="3">
    <source>
        <dbReference type="Proteomes" id="UP000799302"/>
    </source>
</evidence>
<protein>
    <submittedName>
        <fullName evidence="2">Uncharacterized protein</fullName>
    </submittedName>
</protein>
<dbReference type="EMBL" id="MU004240">
    <property type="protein sequence ID" value="KAF2665592.1"/>
    <property type="molecule type" value="Genomic_DNA"/>
</dbReference>
<evidence type="ECO:0000256" key="1">
    <source>
        <dbReference type="SAM" id="Phobius"/>
    </source>
</evidence>
<evidence type="ECO:0000313" key="2">
    <source>
        <dbReference type="EMBL" id="KAF2665592.1"/>
    </source>
</evidence>